<keyword evidence="3" id="KW-0238">DNA-binding</keyword>
<protein>
    <submittedName>
        <fullName evidence="7">LacI family transcriptional regulator</fullName>
    </submittedName>
</protein>
<dbReference type="PANTHER" id="PTHR30146">
    <property type="entry name" value="LACI-RELATED TRANSCRIPTIONAL REPRESSOR"/>
    <property type="match status" value="1"/>
</dbReference>
<keyword evidence="1" id="KW-0678">Repressor</keyword>
<evidence type="ECO:0000256" key="4">
    <source>
        <dbReference type="ARBA" id="ARBA00023163"/>
    </source>
</evidence>
<dbReference type="Gene3D" id="3.40.50.2300">
    <property type="match status" value="2"/>
</dbReference>
<evidence type="ECO:0000259" key="6">
    <source>
        <dbReference type="PROSITE" id="PS50943"/>
    </source>
</evidence>
<keyword evidence="4" id="KW-0804">Transcription</keyword>
<keyword evidence="2" id="KW-0805">Transcription regulation</keyword>
<dbReference type="GO" id="GO:0003700">
    <property type="term" value="F:DNA-binding transcription factor activity"/>
    <property type="evidence" value="ECO:0007669"/>
    <property type="project" value="TreeGrafter"/>
</dbReference>
<dbReference type="Gene3D" id="1.10.260.40">
    <property type="entry name" value="lambda repressor-like DNA-binding domains"/>
    <property type="match status" value="1"/>
</dbReference>
<gene>
    <name evidence="7" type="ORF">NAG76_05100</name>
</gene>
<dbReference type="InterPro" id="IPR028082">
    <property type="entry name" value="Peripla_BP_I"/>
</dbReference>
<dbReference type="EMBL" id="CP097899">
    <property type="protein sequence ID" value="URN95623.1"/>
    <property type="molecule type" value="Genomic_DNA"/>
</dbReference>
<dbReference type="CDD" id="cd06267">
    <property type="entry name" value="PBP1_LacI_sugar_binding-like"/>
    <property type="match status" value="1"/>
</dbReference>
<dbReference type="CDD" id="cd01392">
    <property type="entry name" value="HTH_LacI"/>
    <property type="match status" value="1"/>
</dbReference>
<reference evidence="7" key="1">
    <citation type="submission" date="2022-05" db="EMBL/GenBank/DDBJ databases">
        <title>Novel bacterial taxa in a minimal lignocellulolytic consortium and its capacity to transform plastics disclosed by genome-resolved metagenomics.</title>
        <authorList>
            <person name="Rodriguez C.A.D."/>
            <person name="Diaz-Garcia L."/>
            <person name="Herrera K."/>
            <person name="Tarazona N.A."/>
            <person name="Sproer C."/>
            <person name="Overmann J."/>
            <person name="Jimenez D.J."/>
        </authorList>
    </citation>
    <scope>NUCLEOTIDE SEQUENCE</scope>
    <source>
        <strain evidence="7">MAG5</strain>
    </source>
</reference>
<dbReference type="InterPro" id="IPR046335">
    <property type="entry name" value="LacI/GalR-like_sensor"/>
</dbReference>
<sequence length="347" mass="38868">MKKSEINSIEVARLAGVSRSTVSRVINNYPNVPVETKEKVMKAIKELNYFPNVSAQMLAGKKSRTIGLFMVSSGEVSVDVLTNMMIVSVIENASDYDYYVLTYIIRDTTDVDITNNVKEIFYQRRIDGGIFIGTEHYEPFVEELIHEGFIIGVFDQEHPDQTTGNRIVANFNNESGMKQAIAYLIGLGHREIGVINGNIRRLSGERKYEGFVQAMELSALPINPSWIIPADFTEEAGYSSMKQFLESNEPLPTAFVAANDSIAFGAVRAIREQGLQVPSDISVIGFDDHILSEKHSPPLTTVKVDFKRLFKDLMSVLITKIEKPSDDIRQVSVDSSLIIRDSCMRKE</sequence>
<dbReference type="Proteomes" id="UP001056756">
    <property type="component" value="Chromosome"/>
</dbReference>
<dbReference type="Pfam" id="PF13377">
    <property type="entry name" value="Peripla_BP_3"/>
    <property type="match status" value="1"/>
</dbReference>
<evidence type="ECO:0000256" key="2">
    <source>
        <dbReference type="ARBA" id="ARBA00023015"/>
    </source>
</evidence>
<dbReference type="InterPro" id="IPR010982">
    <property type="entry name" value="Lambda_DNA-bd_dom_sf"/>
</dbReference>
<evidence type="ECO:0000259" key="5">
    <source>
        <dbReference type="PROSITE" id="PS50932"/>
    </source>
</evidence>
<evidence type="ECO:0000313" key="8">
    <source>
        <dbReference type="Proteomes" id="UP001056756"/>
    </source>
</evidence>
<dbReference type="KEGG" id="plig:NAG76_05100"/>
<proteinExistence type="predicted"/>
<dbReference type="PROSITE" id="PS50932">
    <property type="entry name" value="HTH_LACI_2"/>
    <property type="match status" value="1"/>
</dbReference>
<dbReference type="Pfam" id="PF00356">
    <property type="entry name" value="LacI"/>
    <property type="match status" value="1"/>
</dbReference>
<evidence type="ECO:0000256" key="1">
    <source>
        <dbReference type="ARBA" id="ARBA00022491"/>
    </source>
</evidence>
<dbReference type="SUPFAM" id="SSF47413">
    <property type="entry name" value="lambda repressor-like DNA-binding domains"/>
    <property type="match status" value="1"/>
</dbReference>
<accession>A0A9J6ZHV7</accession>
<dbReference type="PROSITE" id="PS50943">
    <property type="entry name" value="HTH_CROC1"/>
    <property type="match status" value="1"/>
</dbReference>
<dbReference type="PANTHER" id="PTHR30146:SF148">
    <property type="entry name" value="HTH-TYPE TRANSCRIPTIONAL REPRESSOR PURR-RELATED"/>
    <property type="match status" value="1"/>
</dbReference>
<dbReference type="SUPFAM" id="SSF53822">
    <property type="entry name" value="Periplasmic binding protein-like I"/>
    <property type="match status" value="1"/>
</dbReference>
<dbReference type="GO" id="GO:0000976">
    <property type="term" value="F:transcription cis-regulatory region binding"/>
    <property type="evidence" value="ECO:0007669"/>
    <property type="project" value="TreeGrafter"/>
</dbReference>
<dbReference type="InterPro" id="IPR000843">
    <property type="entry name" value="HTH_LacI"/>
</dbReference>
<dbReference type="AlphaFoldDB" id="A0A9J6ZHV7"/>
<evidence type="ECO:0000313" key="7">
    <source>
        <dbReference type="EMBL" id="URN95623.1"/>
    </source>
</evidence>
<name>A0A9J6ZHV7_9BACL</name>
<feature type="domain" description="HTH cro/C1-type" evidence="6">
    <location>
        <begin position="10"/>
        <end position="50"/>
    </location>
</feature>
<dbReference type="InterPro" id="IPR001387">
    <property type="entry name" value="Cro/C1-type_HTH"/>
</dbReference>
<organism evidence="7 8">
    <name type="scientific">Candidatus Pristimantibacillus lignocellulolyticus</name>
    <dbReference type="NCBI Taxonomy" id="2994561"/>
    <lineage>
        <taxon>Bacteria</taxon>
        <taxon>Bacillati</taxon>
        <taxon>Bacillota</taxon>
        <taxon>Bacilli</taxon>
        <taxon>Bacillales</taxon>
        <taxon>Paenibacillaceae</taxon>
        <taxon>Candidatus Pristimantibacillus</taxon>
    </lineage>
</organism>
<dbReference type="SMART" id="SM00354">
    <property type="entry name" value="HTH_LACI"/>
    <property type="match status" value="1"/>
</dbReference>
<feature type="domain" description="HTH lacI-type" evidence="5">
    <location>
        <begin position="6"/>
        <end position="60"/>
    </location>
</feature>
<evidence type="ECO:0000256" key="3">
    <source>
        <dbReference type="ARBA" id="ARBA00023125"/>
    </source>
</evidence>